<organism evidence="3 4">
    <name type="scientific">Halorubrum rubrum</name>
    <dbReference type="NCBI Taxonomy" id="1126240"/>
    <lineage>
        <taxon>Archaea</taxon>
        <taxon>Methanobacteriati</taxon>
        <taxon>Methanobacteriota</taxon>
        <taxon>Stenosarchaea group</taxon>
        <taxon>Halobacteria</taxon>
        <taxon>Halobacteriales</taxon>
        <taxon>Haloferacaceae</taxon>
        <taxon>Halorubrum</taxon>
    </lineage>
</organism>
<comment type="similarity">
    <text evidence="1">Belongs to the HAD-like hydrolase superfamily. S-2-haloalkanoic acid dehalogenase family.</text>
</comment>
<dbReference type="SUPFAM" id="SSF56784">
    <property type="entry name" value="HAD-like"/>
    <property type="match status" value="1"/>
</dbReference>
<dbReference type="SFLD" id="SFLDG01129">
    <property type="entry name" value="C1.5:_HAD__Beta-PGM__Phosphata"/>
    <property type="match status" value="1"/>
</dbReference>
<dbReference type="PANTHER" id="PTHR43316">
    <property type="entry name" value="HYDROLASE, HALOACID DELAHOGENASE-RELATED"/>
    <property type="match status" value="1"/>
</dbReference>
<dbReference type="Pfam" id="PF00702">
    <property type="entry name" value="Hydrolase"/>
    <property type="match status" value="1"/>
</dbReference>
<dbReference type="InterPro" id="IPR051540">
    <property type="entry name" value="S-2-haloacid_dehalogenase"/>
</dbReference>
<dbReference type="PANTHER" id="PTHR43316:SF3">
    <property type="entry name" value="HALOACID DEHALOGENASE, TYPE II (AFU_ORTHOLOGUE AFUA_2G07750)-RELATED"/>
    <property type="match status" value="1"/>
</dbReference>
<dbReference type="Gene3D" id="3.40.50.1000">
    <property type="entry name" value="HAD superfamily/HAD-like"/>
    <property type="match status" value="1"/>
</dbReference>
<dbReference type="NCBIfam" id="TIGR01428">
    <property type="entry name" value="HAD_type_II"/>
    <property type="match status" value="1"/>
</dbReference>
<dbReference type="InterPro" id="IPR006439">
    <property type="entry name" value="HAD-SF_hydro_IA"/>
</dbReference>
<dbReference type="Proteomes" id="UP001596118">
    <property type="component" value="Unassembled WGS sequence"/>
</dbReference>
<dbReference type="InterPro" id="IPR023198">
    <property type="entry name" value="PGP-like_dom2"/>
</dbReference>
<dbReference type="Gene3D" id="1.10.150.240">
    <property type="entry name" value="Putative phosphatase, domain 2"/>
    <property type="match status" value="1"/>
</dbReference>
<dbReference type="RefSeq" id="WP_256413118.1">
    <property type="nucleotide sequence ID" value="NZ_JANHDM010000017.1"/>
</dbReference>
<keyword evidence="2" id="KW-0378">Hydrolase</keyword>
<evidence type="ECO:0000256" key="2">
    <source>
        <dbReference type="ARBA" id="ARBA00022801"/>
    </source>
</evidence>
<evidence type="ECO:0000313" key="4">
    <source>
        <dbReference type="Proteomes" id="UP001596118"/>
    </source>
</evidence>
<dbReference type="EMBL" id="JBHSKY010000009">
    <property type="protein sequence ID" value="MFC5279369.1"/>
    <property type="molecule type" value="Genomic_DNA"/>
</dbReference>
<proteinExistence type="inferred from homology"/>
<dbReference type="InterPro" id="IPR036412">
    <property type="entry name" value="HAD-like_sf"/>
</dbReference>
<dbReference type="AlphaFoldDB" id="A0ABD5R376"/>
<keyword evidence="4" id="KW-1185">Reference proteome</keyword>
<gene>
    <name evidence="3" type="ORF">ACFPM1_11475</name>
</gene>
<reference evidence="3 4" key="1">
    <citation type="journal article" date="2019" name="Int. J. Syst. Evol. Microbiol.">
        <title>The Global Catalogue of Microorganisms (GCM) 10K type strain sequencing project: providing services to taxonomists for standard genome sequencing and annotation.</title>
        <authorList>
            <consortium name="The Broad Institute Genomics Platform"/>
            <consortium name="The Broad Institute Genome Sequencing Center for Infectious Disease"/>
            <person name="Wu L."/>
            <person name="Ma J."/>
        </authorList>
    </citation>
    <scope>NUCLEOTIDE SEQUENCE [LARGE SCALE GENOMIC DNA]</scope>
    <source>
        <strain evidence="3 4">CGMCC 1.12124</strain>
    </source>
</reference>
<comment type="caution">
    <text evidence="3">The sequence shown here is derived from an EMBL/GenBank/DDBJ whole genome shotgun (WGS) entry which is preliminary data.</text>
</comment>
<dbReference type="InterPro" id="IPR023214">
    <property type="entry name" value="HAD_sf"/>
</dbReference>
<dbReference type="CDD" id="cd02588">
    <property type="entry name" value="HAD_L2-DEX"/>
    <property type="match status" value="1"/>
</dbReference>
<evidence type="ECO:0000313" key="3">
    <source>
        <dbReference type="EMBL" id="MFC5279369.1"/>
    </source>
</evidence>
<dbReference type="InterPro" id="IPR006328">
    <property type="entry name" value="2-HAD"/>
</dbReference>
<dbReference type="GO" id="GO:0016787">
    <property type="term" value="F:hydrolase activity"/>
    <property type="evidence" value="ECO:0007669"/>
    <property type="project" value="UniProtKB-KW"/>
</dbReference>
<dbReference type="PRINTS" id="PR00413">
    <property type="entry name" value="HADHALOGNASE"/>
</dbReference>
<sequence length="230" mass="24472">MAAICFDMYGTLCDTASVTRALRRELDVADALVDAVESTWRSRQLRYSYQLALMESYRPFWSVTRDALDFALDRYDLAPDAGTRERVLGSYEELEPFPGATETLESLSADGHAVTVLSNGNPEMLSTLAGNAGIDGALDALLSADAAGTFKPAPAVYETAAAELGEPIGDCWLVSGNAWDVAGAGSAGMETVWVNRANDPFERIGTEPTATVGTLAEVPEAVAAARDDPR</sequence>
<protein>
    <submittedName>
        <fullName evidence="3">Haloacid dehalogenase type II</fullName>
    </submittedName>
</protein>
<dbReference type="SFLD" id="SFLDS00003">
    <property type="entry name" value="Haloacid_Dehalogenase"/>
    <property type="match status" value="1"/>
</dbReference>
<dbReference type="NCBIfam" id="TIGR01509">
    <property type="entry name" value="HAD-SF-IA-v3"/>
    <property type="match status" value="1"/>
</dbReference>
<dbReference type="NCBIfam" id="TIGR01493">
    <property type="entry name" value="HAD-SF-IA-v2"/>
    <property type="match status" value="1"/>
</dbReference>
<name>A0ABD5R376_9EURY</name>
<evidence type="ECO:0000256" key="1">
    <source>
        <dbReference type="ARBA" id="ARBA00008106"/>
    </source>
</evidence>
<accession>A0ABD5R376</accession>